<dbReference type="InterPro" id="IPR008972">
    <property type="entry name" value="Cupredoxin"/>
</dbReference>
<evidence type="ECO:0000313" key="3">
    <source>
        <dbReference type="Proteomes" id="UP001597180"/>
    </source>
</evidence>
<dbReference type="RefSeq" id="WP_345590614.1">
    <property type="nucleotide sequence ID" value="NZ_BAABJG010000023.1"/>
</dbReference>
<comment type="caution">
    <text evidence="2">The sequence shown here is derived from an EMBL/GenBank/DDBJ whole genome shotgun (WGS) entry which is preliminary data.</text>
</comment>
<name>A0ABW3UVG7_9BACL</name>
<dbReference type="Pfam" id="PF13473">
    <property type="entry name" value="Cupredoxin_1"/>
    <property type="match status" value="1"/>
</dbReference>
<dbReference type="EMBL" id="JBHTLU010000043">
    <property type="protein sequence ID" value="MFD1224259.1"/>
    <property type="molecule type" value="Genomic_DNA"/>
</dbReference>
<dbReference type="Proteomes" id="UP001597180">
    <property type="component" value="Unassembled WGS sequence"/>
</dbReference>
<feature type="domain" description="EfeO-type cupredoxin-like" evidence="1">
    <location>
        <begin position="20"/>
        <end position="128"/>
    </location>
</feature>
<evidence type="ECO:0000313" key="2">
    <source>
        <dbReference type="EMBL" id="MFD1224259.1"/>
    </source>
</evidence>
<gene>
    <name evidence="2" type="ORF">ACFQ4B_29555</name>
</gene>
<evidence type="ECO:0000259" key="1">
    <source>
        <dbReference type="Pfam" id="PF13473"/>
    </source>
</evidence>
<organism evidence="2 3">
    <name type="scientific">Paenibacillus vulneris</name>
    <dbReference type="NCBI Taxonomy" id="1133364"/>
    <lineage>
        <taxon>Bacteria</taxon>
        <taxon>Bacillati</taxon>
        <taxon>Bacillota</taxon>
        <taxon>Bacilli</taxon>
        <taxon>Bacillales</taxon>
        <taxon>Paenibacillaceae</taxon>
        <taxon>Paenibacillus</taxon>
    </lineage>
</organism>
<dbReference type="InterPro" id="IPR028096">
    <property type="entry name" value="EfeO_Cupredoxin"/>
</dbReference>
<protein>
    <submittedName>
        <fullName evidence="2">Cupredoxin domain-containing protein</fullName>
    </submittedName>
</protein>
<reference evidence="3" key="1">
    <citation type="journal article" date="2019" name="Int. J. Syst. Evol. Microbiol.">
        <title>The Global Catalogue of Microorganisms (GCM) 10K type strain sequencing project: providing services to taxonomists for standard genome sequencing and annotation.</title>
        <authorList>
            <consortium name="The Broad Institute Genomics Platform"/>
            <consortium name="The Broad Institute Genome Sequencing Center for Infectious Disease"/>
            <person name="Wu L."/>
            <person name="Ma J."/>
        </authorList>
    </citation>
    <scope>NUCLEOTIDE SEQUENCE [LARGE SCALE GENOMIC DNA]</scope>
    <source>
        <strain evidence="3">CCUG 53270</strain>
    </source>
</reference>
<dbReference type="Gene3D" id="2.60.40.420">
    <property type="entry name" value="Cupredoxins - blue copper proteins"/>
    <property type="match status" value="1"/>
</dbReference>
<keyword evidence="3" id="KW-1185">Reference proteome</keyword>
<proteinExistence type="predicted"/>
<dbReference type="SUPFAM" id="SSF49503">
    <property type="entry name" value="Cupredoxins"/>
    <property type="match status" value="1"/>
</dbReference>
<sequence>MKRMTKAVTLLAGLGLLGLCAIWLYVQSKPDPVDPLIAEQAAGYQVATITVTADGFVPDHIELQPGVPAKINFKKSTGFTCIKNMISKDFGMDIPLNKGDNLITLDSLKPGTYEYYCGMYMYYGKITVKDNKTT</sequence>
<accession>A0ABW3UVG7</accession>